<dbReference type="PANTHER" id="PTHR30521:SF4">
    <property type="entry name" value="DEFERROCHELATASE"/>
    <property type="match status" value="1"/>
</dbReference>
<dbReference type="EMBL" id="JOKZ01000225">
    <property type="protein sequence ID" value="KKP00883.1"/>
    <property type="molecule type" value="Genomic_DNA"/>
</dbReference>
<dbReference type="GO" id="GO:0020037">
    <property type="term" value="F:heme binding"/>
    <property type="evidence" value="ECO:0007669"/>
    <property type="project" value="InterPro"/>
</dbReference>
<dbReference type="Proteomes" id="UP000034112">
    <property type="component" value="Unassembled WGS sequence"/>
</dbReference>
<evidence type="ECO:0000256" key="5">
    <source>
        <dbReference type="ARBA" id="ARBA00022729"/>
    </source>
</evidence>
<evidence type="ECO:0000256" key="6">
    <source>
        <dbReference type="ARBA" id="ARBA00023002"/>
    </source>
</evidence>
<dbReference type="InterPro" id="IPR006314">
    <property type="entry name" value="Dyp_peroxidase"/>
</dbReference>
<evidence type="ECO:0000256" key="4">
    <source>
        <dbReference type="ARBA" id="ARBA00022723"/>
    </source>
</evidence>
<dbReference type="SUPFAM" id="SSF54909">
    <property type="entry name" value="Dimeric alpha+beta barrel"/>
    <property type="match status" value="1"/>
</dbReference>
<dbReference type="OrthoDB" id="3207336at2759"/>
<comment type="similarity">
    <text evidence="8">Belongs to the DyP-type peroxidase family.</text>
</comment>
<keyword evidence="6" id="KW-0560">Oxidoreductase</keyword>
<dbReference type="PROSITE" id="PS51404">
    <property type="entry name" value="DYP_PEROXIDASE"/>
    <property type="match status" value="1"/>
</dbReference>
<evidence type="ECO:0000256" key="2">
    <source>
        <dbReference type="ARBA" id="ARBA00022559"/>
    </source>
</evidence>
<keyword evidence="7" id="KW-0408">Iron</keyword>
<dbReference type="Pfam" id="PF21105">
    <property type="entry name" value="DyP_N"/>
    <property type="match status" value="1"/>
</dbReference>
<dbReference type="InterPro" id="IPR011008">
    <property type="entry name" value="Dimeric_a/b-barrel"/>
</dbReference>
<dbReference type="InterPro" id="IPR049509">
    <property type="entry name" value="DyP_N"/>
</dbReference>
<keyword evidence="5" id="KW-0732">Signal</keyword>
<name>A0A0F9XKB7_TRIHA</name>
<evidence type="ECO:0000259" key="9">
    <source>
        <dbReference type="Pfam" id="PF20628"/>
    </source>
</evidence>
<dbReference type="GO" id="GO:0046872">
    <property type="term" value="F:metal ion binding"/>
    <property type="evidence" value="ECO:0007669"/>
    <property type="project" value="UniProtKB-KW"/>
</dbReference>
<dbReference type="GO" id="GO:0004601">
    <property type="term" value="F:peroxidase activity"/>
    <property type="evidence" value="ECO:0007669"/>
    <property type="project" value="UniProtKB-KW"/>
</dbReference>
<evidence type="ECO:0000256" key="3">
    <source>
        <dbReference type="ARBA" id="ARBA00022617"/>
    </source>
</evidence>
<feature type="domain" description="DyP dimeric alpha+beta barrel" evidence="10">
    <location>
        <begin position="13"/>
        <end position="162"/>
    </location>
</feature>
<dbReference type="GO" id="GO:0005829">
    <property type="term" value="C:cytosol"/>
    <property type="evidence" value="ECO:0007669"/>
    <property type="project" value="TreeGrafter"/>
</dbReference>
<dbReference type="PANTHER" id="PTHR30521">
    <property type="entry name" value="DEFERROCHELATASE/PEROXIDASE"/>
    <property type="match status" value="1"/>
</dbReference>
<organism evidence="11 12">
    <name type="scientific">Trichoderma harzianum</name>
    <name type="common">Hypocrea lixii</name>
    <dbReference type="NCBI Taxonomy" id="5544"/>
    <lineage>
        <taxon>Eukaryota</taxon>
        <taxon>Fungi</taxon>
        <taxon>Dikarya</taxon>
        <taxon>Ascomycota</taxon>
        <taxon>Pezizomycotina</taxon>
        <taxon>Sordariomycetes</taxon>
        <taxon>Hypocreomycetidae</taxon>
        <taxon>Hypocreales</taxon>
        <taxon>Hypocreaceae</taxon>
        <taxon>Trichoderma</taxon>
    </lineage>
</organism>
<evidence type="ECO:0000256" key="1">
    <source>
        <dbReference type="ARBA" id="ARBA00001970"/>
    </source>
</evidence>
<keyword evidence="2 11" id="KW-0575">Peroxidase</keyword>
<dbReference type="Pfam" id="PF20628">
    <property type="entry name" value="Dyp_perox_C"/>
    <property type="match status" value="1"/>
</dbReference>
<evidence type="ECO:0000313" key="12">
    <source>
        <dbReference type="Proteomes" id="UP000034112"/>
    </source>
</evidence>
<dbReference type="AlphaFoldDB" id="A0A0F9XKB7"/>
<dbReference type="InterPro" id="IPR048328">
    <property type="entry name" value="Dyp_perox_C"/>
</dbReference>
<proteinExistence type="inferred from homology"/>
<keyword evidence="4" id="KW-0479">Metal-binding</keyword>
<accession>A0A0F9XKB7</accession>
<reference evidence="12" key="1">
    <citation type="journal article" date="2015" name="Genome Announc.">
        <title>Draft whole-genome sequence of the biocontrol agent Trichoderma harzianum T6776.</title>
        <authorList>
            <person name="Baroncelli R."/>
            <person name="Piaggeschi G."/>
            <person name="Fiorini L."/>
            <person name="Bertolini E."/>
            <person name="Zapparata A."/>
            <person name="Pe M.E."/>
            <person name="Sarrocco S."/>
            <person name="Vannacci G."/>
        </authorList>
    </citation>
    <scope>NUCLEOTIDE SEQUENCE [LARGE SCALE GENOMIC DNA]</scope>
    <source>
        <strain evidence="12">T6776</strain>
    </source>
</reference>
<protein>
    <submittedName>
        <fullName evidence="11">Dyp-type peroxidase</fullName>
    </submittedName>
</protein>
<dbReference type="NCBIfam" id="TIGR01413">
    <property type="entry name" value="Dyp_perox_fam"/>
    <property type="match status" value="1"/>
</dbReference>
<keyword evidence="3" id="KW-0349">Heme</keyword>
<comment type="caution">
    <text evidence="11">The sequence shown here is derived from an EMBL/GenBank/DDBJ whole genome shotgun (WGS) entry which is preliminary data.</text>
</comment>
<comment type="cofactor">
    <cofactor evidence="1">
        <name>heme b</name>
        <dbReference type="ChEBI" id="CHEBI:60344"/>
    </cofactor>
</comment>
<evidence type="ECO:0000313" key="11">
    <source>
        <dbReference type="EMBL" id="KKP00883.1"/>
    </source>
</evidence>
<dbReference type="OMA" id="WINNANF"/>
<gene>
    <name evidence="11" type="ORF">THAR02_07029</name>
</gene>
<feature type="domain" description="Dyp-type peroxidase C-terminal" evidence="9">
    <location>
        <begin position="226"/>
        <end position="384"/>
    </location>
</feature>
<evidence type="ECO:0000259" key="10">
    <source>
        <dbReference type="Pfam" id="PF21105"/>
    </source>
</evidence>
<sequence length="452" mass="50640">MSDNNESKPNLDNLQADIWPGLLKFYEIFYFFNIDEVPKFRPQLKILADTVITSASGAQAMRDEILVSKSAHAADIATRPQVVPMAGVNIAFSKVGMEKLGKEGLKDEAFNHGQFKSMTQGEGVWQDQEENWLETFKNGVDGVLLICGTKDKVEARLKHLEEENLGPSRGVKVAEVLRGEDLKSRPGHEHFGFKDGISQPLLKGLDDAQAKLPNKRHILTDPGTIIVTGNDEPAWATDGSYMAFRMLKQFVPEFRSFVETKASGLNYTPAQLRARLVGRWESGAPVQVFPNVDNPKEAEKNDFDYTEDLEDKNCPFAAHIRKTKPRGDLGDRTDYDIMRRGIPYGKEFFSGEEKMPEDRGLLFVCYQSSLAKGFQFITKNWINENSFPPRATSVDVTPGIDPIMGSSRMNNMSIVDGKGARKSIDFDSFVQSKGGEYFFMPSLPLLREMATM</sequence>
<evidence type="ECO:0000256" key="8">
    <source>
        <dbReference type="ARBA" id="ARBA00025737"/>
    </source>
</evidence>
<evidence type="ECO:0000256" key="7">
    <source>
        <dbReference type="ARBA" id="ARBA00023004"/>
    </source>
</evidence>